<dbReference type="GO" id="GO:0010772">
    <property type="term" value="P:meiotic DNA recombinase assembly involved in reciprocal meiotic recombination"/>
    <property type="evidence" value="ECO:0007669"/>
    <property type="project" value="TreeGrafter"/>
</dbReference>
<keyword evidence="2" id="KW-0227">DNA damage</keyword>
<dbReference type="GO" id="GO:0034974">
    <property type="term" value="C:Swi5-Swi2 complex"/>
    <property type="evidence" value="ECO:0007669"/>
    <property type="project" value="TreeGrafter"/>
</dbReference>
<protein>
    <submittedName>
        <fullName evidence="5">DUF1337 domain protein</fullName>
    </submittedName>
</protein>
<name>K1Y485_MARBU</name>
<dbReference type="GO" id="GO:0000709">
    <property type="term" value="P:meiotic joint molecule formation"/>
    <property type="evidence" value="ECO:0007669"/>
    <property type="project" value="TreeGrafter"/>
</dbReference>
<dbReference type="InterPro" id="IPR010760">
    <property type="entry name" value="DNA-repair_Swi5"/>
</dbReference>
<dbReference type="OrthoDB" id="255837at2759"/>
<feature type="compositionally biased region" description="Basic and acidic residues" evidence="4">
    <location>
        <begin position="16"/>
        <end position="33"/>
    </location>
</feature>
<dbReference type="Proteomes" id="UP000006753">
    <property type="component" value="Unassembled WGS sequence"/>
</dbReference>
<dbReference type="HOGENOM" id="CLU_433502_0_0_1"/>
<evidence type="ECO:0000313" key="5">
    <source>
        <dbReference type="EMBL" id="EKD19999.1"/>
    </source>
</evidence>
<feature type="compositionally biased region" description="Polar residues" evidence="4">
    <location>
        <begin position="494"/>
        <end position="507"/>
    </location>
</feature>
<evidence type="ECO:0000256" key="3">
    <source>
        <dbReference type="ARBA" id="ARBA00023204"/>
    </source>
</evidence>
<dbReference type="GeneID" id="18757886"/>
<feature type="region of interest" description="Disordered" evidence="4">
    <location>
        <begin position="343"/>
        <end position="538"/>
    </location>
</feature>
<proteinExistence type="inferred from homology"/>
<feature type="compositionally biased region" description="Polar residues" evidence="4">
    <location>
        <begin position="306"/>
        <end position="319"/>
    </location>
</feature>
<dbReference type="EMBL" id="JH921430">
    <property type="protein sequence ID" value="EKD19999.1"/>
    <property type="molecule type" value="Genomic_DNA"/>
</dbReference>
<dbReference type="eggNOG" id="ENOG502SBQH">
    <property type="taxonomic scope" value="Eukaryota"/>
</dbReference>
<comment type="similarity">
    <text evidence="1">Belongs to the SWI5/SAE3 family.</text>
</comment>
<keyword evidence="3" id="KW-0234">DNA repair</keyword>
<dbReference type="KEGG" id="mbe:MBM_01951"/>
<keyword evidence="6" id="KW-1185">Reference proteome</keyword>
<organism evidence="5 6">
    <name type="scientific">Marssonina brunnea f. sp. multigermtubi (strain MB_m1)</name>
    <name type="common">Marssonina leaf spot fungus</name>
    <dbReference type="NCBI Taxonomy" id="1072389"/>
    <lineage>
        <taxon>Eukaryota</taxon>
        <taxon>Fungi</taxon>
        <taxon>Dikarya</taxon>
        <taxon>Ascomycota</taxon>
        <taxon>Pezizomycotina</taxon>
        <taxon>Leotiomycetes</taxon>
        <taxon>Helotiales</taxon>
        <taxon>Drepanopezizaceae</taxon>
        <taxon>Drepanopeziza</taxon>
    </lineage>
</organism>
<accession>K1Y485</accession>
<gene>
    <name evidence="5" type="ORF">MBM_01951</name>
</gene>
<evidence type="ECO:0000256" key="4">
    <source>
        <dbReference type="SAM" id="MobiDB-lite"/>
    </source>
</evidence>
<feature type="compositionally biased region" description="Basic and acidic residues" evidence="4">
    <location>
        <begin position="443"/>
        <end position="453"/>
    </location>
</feature>
<feature type="compositionally biased region" description="Acidic residues" evidence="4">
    <location>
        <begin position="53"/>
        <end position="66"/>
    </location>
</feature>
<feature type="compositionally biased region" description="Gly residues" evidence="4">
    <location>
        <begin position="73"/>
        <end position="85"/>
    </location>
</feature>
<dbReference type="PANTHER" id="PTHR28529">
    <property type="entry name" value="DNA REPAIR PROTEIN SWI5 HOMOLOG"/>
    <property type="match status" value="1"/>
</dbReference>
<evidence type="ECO:0000313" key="6">
    <source>
        <dbReference type="Proteomes" id="UP000006753"/>
    </source>
</evidence>
<dbReference type="GO" id="GO:0032798">
    <property type="term" value="C:Swi5-Sfr1 complex"/>
    <property type="evidence" value="ECO:0007669"/>
    <property type="project" value="TreeGrafter"/>
</dbReference>
<dbReference type="InParanoid" id="K1Y485"/>
<feature type="region of interest" description="Disordered" evidence="4">
    <location>
        <begin position="1"/>
        <end position="163"/>
    </location>
</feature>
<dbReference type="Pfam" id="PF07061">
    <property type="entry name" value="Swi5"/>
    <property type="match status" value="1"/>
</dbReference>
<evidence type="ECO:0000256" key="2">
    <source>
        <dbReference type="ARBA" id="ARBA00022763"/>
    </source>
</evidence>
<feature type="compositionally biased region" description="Polar residues" evidence="4">
    <location>
        <begin position="140"/>
        <end position="154"/>
    </location>
</feature>
<dbReference type="RefSeq" id="XP_007289840.1">
    <property type="nucleotide sequence ID" value="XM_007289778.1"/>
</dbReference>
<evidence type="ECO:0000256" key="1">
    <source>
        <dbReference type="ARBA" id="ARBA00008060"/>
    </source>
</evidence>
<dbReference type="STRING" id="1072389.K1Y485"/>
<dbReference type="PANTHER" id="PTHR28529:SF2">
    <property type="entry name" value="DNA REPAIR PROTEIN SWI5 HOMOLOG"/>
    <property type="match status" value="1"/>
</dbReference>
<feature type="region of interest" description="Disordered" evidence="4">
    <location>
        <begin position="201"/>
        <end position="293"/>
    </location>
</feature>
<dbReference type="Gene3D" id="1.20.5.170">
    <property type="match status" value="1"/>
</dbReference>
<reference evidence="5 6" key="1">
    <citation type="journal article" date="2012" name="BMC Genomics">
        <title>Sequencing the genome of Marssonina brunnea reveals fungus-poplar co-evolution.</title>
        <authorList>
            <person name="Zhu S."/>
            <person name="Cao Y.-Z."/>
            <person name="Jiang C."/>
            <person name="Tan B.-Y."/>
            <person name="Wang Z."/>
            <person name="Feng S."/>
            <person name="Zhang L."/>
            <person name="Su X.-H."/>
            <person name="Brejova B."/>
            <person name="Vinar T."/>
            <person name="Xu M."/>
            <person name="Wang M.-X."/>
            <person name="Zhang S.-G."/>
            <person name="Huang M.-R."/>
            <person name="Wu R."/>
            <person name="Zhou Y."/>
        </authorList>
    </citation>
    <scope>NUCLEOTIDE SEQUENCE [LARGE SCALE GENOMIC DNA]</scope>
    <source>
        <strain evidence="5 6">MB_m1</strain>
    </source>
</reference>
<feature type="compositionally biased region" description="Low complexity" evidence="4">
    <location>
        <begin position="511"/>
        <end position="521"/>
    </location>
</feature>
<dbReference type="AlphaFoldDB" id="K1Y485"/>
<feature type="compositionally biased region" description="Acidic residues" evidence="4">
    <location>
        <begin position="433"/>
        <end position="442"/>
    </location>
</feature>
<sequence>MTKPEEASTLEGLPEPEPKPESKTELPVLRRMEVTGSDGESGQQGLVTRGEIPDSEADVEEEEEDAASPVESGVGGDVGDGGKAGGALLAEDPLVDDQEAVRTLRSSSPEPSPSRAGTLKAAVQEKEETFPVIDSLATPPVSTTAEAQPSQDMPSGTPGDSHLEDAVAVMSNNGGNLTQEISSSIETSGEKFVEELIEHRESQLQRVEIPPSSAEESADELETSGAKNVEQGRDVLMSNEPVSEQDTIDLIRVSSEGSYEDGTIDEKMGAASMPQVSLTASEEQAPKAQPSPERKVIVGDAEVHSATVTNQRPAEQEQNPDIPLLGNNTDEICDKEAHSLFSGQQSIASGLEEVQVPEIPSSGDTADDGADVKMLPLPLPDHPASPRKQKQEIGDSDTQSTESREEPVDVEMTTEIVPELPSTGKTVPLLIPDSDEDEDEQIVDDHSSQKKVLEGVIMPAVVQPSSDLNKKGASRATEVVSSLRKPDASPVKAPTTTSNSQLRTSGASFKAPSTTASPASSQTKHDDTKSPSPPQSSNDILLAELKAMKLASITARNASLAAEIVAKRAKLEEVTAELAHPAAETVRRHIKLLHDYNDIRDVGQGLVGMIADNRGVRIGELYEEFGVGLKD</sequence>
<feature type="region of interest" description="Disordered" evidence="4">
    <location>
        <begin position="306"/>
        <end position="329"/>
    </location>
</feature>